<keyword evidence="2" id="KW-0677">Repeat</keyword>
<proteinExistence type="predicted"/>
<keyword evidence="3 5" id="KW-0863">Zinc-finger</keyword>
<dbReference type="SMART" id="SM00355">
    <property type="entry name" value="ZnF_C2H2"/>
    <property type="match status" value="7"/>
</dbReference>
<dbReference type="PROSITE" id="PS00028">
    <property type="entry name" value="ZINC_FINGER_C2H2_1"/>
    <property type="match status" value="4"/>
</dbReference>
<evidence type="ECO:0000256" key="5">
    <source>
        <dbReference type="PROSITE-ProRule" id="PRU00042"/>
    </source>
</evidence>
<dbReference type="PROSITE" id="PS50157">
    <property type="entry name" value="ZINC_FINGER_C2H2_2"/>
    <property type="match status" value="4"/>
</dbReference>
<evidence type="ECO:0000256" key="2">
    <source>
        <dbReference type="ARBA" id="ARBA00022737"/>
    </source>
</evidence>
<dbReference type="Pfam" id="PF12874">
    <property type="entry name" value="zf-met"/>
    <property type="match status" value="3"/>
</dbReference>
<dbReference type="STRING" id="946122.A0A0C2WI15"/>
<feature type="domain" description="C2H2-type" evidence="6">
    <location>
        <begin position="46"/>
        <end position="75"/>
    </location>
</feature>
<dbReference type="GO" id="GO:0000977">
    <property type="term" value="F:RNA polymerase II transcription regulatory region sequence-specific DNA binding"/>
    <property type="evidence" value="ECO:0007669"/>
    <property type="project" value="TreeGrafter"/>
</dbReference>
<organism evidence="7 8">
    <name type="scientific">Amanita muscaria (strain Koide BX008)</name>
    <dbReference type="NCBI Taxonomy" id="946122"/>
    <lineage>
        <taxon>Eukaryota</taxon>
        <taxon>Fungi</taxon>
        <taxon>Dikarya</taxon>
        <taxon>Basidiomycota</taxon>
        <taxon>Agaricomycotina</taxon>
        <taxon>Agaricomycetes</taxon>
        <taxon>Agaricomycetidae</taxon>
        <taxon>Agaricales</taxon>
        <taxon>Pluteineae</taxon>
        <taxon>Amanitaceae</taxon>
        <taxon>Amanita</taxon>
    </lineage>
</organism>
<dbReference type="AlphaFoldDB" id="A0A0C2WI15"/>
<dbReference type="Pfam" id="PF13912">
    <property type="entry name" value="zf-C2H2_6"/>
    <property type="match status" value="1"/>
</dbReference>
<dbReference type="Proteomes" id="UP000054549">
    <property type="component" value="Unassembled WGS sequence"/>
</dbReference>
<dbReference type="PANTHER" id="PTHR24409:SF295">
    <property type="entry name" value="AZ2-RELATED"/>
    <property type="match status" value="1"/>
</dbReference>
<accession>A0A0C2WI15</accession>
<dbReference type="HOGENOM" id="CLU_075838_1_1_1"/>
<protein>
    <recommendedName>
        <fullName evidence="6">C2H2-type domain-containing protein</fullName>
    </recommendedName>
</protein>
<keyword evidence="8" id="KW-1185">Reference proteome</keyword>
<dbReference type="Gene3D" id="3.30.160.60">
    <property type="entry name" value="Classic Zinc Finger"/>
    <property type="match status" value="3"/>
</dbReference>
<evidence type="ECO:0000259" key="6">
    <source>
        <dbReference type="PROSITE" id="PS50157"/>
    </source>
</evidence>
<keyword evidence="4" id="KW-0862">Zinc</keyword>
<dbReference type="GO" id="GO:0000981">
    <property type="term" value="F:DNA-binding transcription factor activity, RNA polymerase II-specific"/>
    <property type="evidence" value="ECO:0007669"/>
    <property type="project" value="TreeGrafter"/>
</dbReference>
<dbReference type="EMBL" id="KN818288">
    <property type="protein sequence ID" value="KIL61127.1"/>
    <property type="molecule type" value="Genomic_DNA"/>
</dbReference>
<feature type="domain" description="C2H2-type" evidence="6">
    <location>
        <begin position="253"/>
        <end position="282"/>
    </location>
</feature>
<dbReference type="SUPFAM" id="SSF57667">
    <property type="entry name" value="beta-beta-alpha zinc fingers"/>
    <property type="match status" value="2"/>
</dbReference>
<evidence type="ECO:0000256" key="4">
    <source>
        <dbReference type="ARBA" id="ARBA00022833"/>
    </source>
</evidence>
<sequence>MNKLLRPELNVRGCSDYLDKGSTYLSPAVLDRTLTTNSSYFATMPYECASCYKSFTTQQGIMSHCNAKRHRPGRLTSYCYQCNRHFANNNGLEQHLQYSQAHRIYYSCSACNKTFNSDSALYQHRRDSHVHKQVVRRTPRSDNTFCTICEKRFQTPGDLAQHNASSVHRHRNTSCFVCPSRFKTPSALAQHVESSCQQMPFNRHHITAAVQSLNVASKISLRSSIEGSLPVLRISRPLITYQALARSFNGRGYQCHICRKTFPALQSLQAHLNSPVHDVDEFKCPKCNTRFKLVSGLVQHLESASCGLSNVRDVERRFAQLTSRFSRLLTF</sequence>
<feature type="domain" description="C2H2-type" evidence="6">
    <location>
        <begin position="144"/>
        <end position="173"/>
    </location>
</feature>
<dbReference type="InParanoid" id="A0A0C2WI15"/>
<dbReference type="InterPro" id="IPR013087">
    <property type="entry name" value="Znf_C2H2_type"/>
</dbReference>
<reference evidence="7 8" key="1">
    <citation type="submission" date="2014-04" db="EMBL/GenBank/DDBJ databases">
        <title>Evolutionary Origins and Diversification of the Mycorrhizal Mutualists.</title>
        <authorList>
            <consortium name="DOE Joint Genome Institute"/>
            <consortium name="Mycorrhizal Genomics Consortium"/>
            <person name="Kohler A."/>
            <person name="Kuo A."/>
            <person name="Nagy L.G."/>
            <person name="Floudas D."/>
            <person name="Copeland A."/>
            <person name="Barry K.W."/>
            <person name="Cichocki N."/>
            <person name="Veneault-Fourrey C."/>
            <person name="LaButti K."/>
            <person name="Lindquist E.A."/>
            <person name="Lipzen A."/>
            <person name="Lundell T."/>
            <person name="Morin E."/>
            <person name="Murat C."/>
            <person name="Riley R."/>
            <person name="Ohm R."/>
            <person name="Sun H."/>
            <person name="Tunlid A."/>
            <person name="Henrissat B."/>
            <person name="Grigoriev I.V."/>
            <person name="Hibbett D.S."/>
            <person name="Martin F."/>
        </authorList>
    </citation>
    <scope>NUCLEOTIDE SEQUENCE [LARGE SCALE GENOMIC DNA]</scope>
    <source>
        <strain evidence="7 8">Koide BX008</strain>
    </source>
</reference>
<dbReference type="InterPro" id="IPR036236">
    <property type="entry name" value="Znf_C2H2_sf"/>
</dbReference>
<evidence type="ECO:0000256" key="3">
    <source>
        <dbReference type="ARBA" id="ARBA00022771"/>
    </source>
</evidence>
<name>A0A0C2WI15_AMAMK</name>
<evidence type="ECO:0000256" key="1">
    <source>
        <dbReference type="ARBA" id="ARBA00022723"/>
    </source>
</evidence>
<feature type="domain" description="C2H2-type" evidence="6">
    <location>
        <begin position="106"/>
        <end position="134"/>
    </location>
</feature>
<dbReference type="PANTHER" id="PTHR24409">
    <property type="entry name" value="ZINC FINGER PROTEIN 142"/>
    <property type="match status" value="1"/>
</dbReference>
<keyword evidence="1" id="KW-0479">Metal-binding</keyword>
<evidence type="ECO:0000313" key="8">
    <source>
        <dbReference type="Proteomes" id="UP000054549"/>
    </source>
</evidence>
<dbReference type="GO" id="GO:0005634">
    <property type="term" value="C:nucleus"/>
    <property type="evidence" value="ECO:0007669"/>
    <property type="project" value="TreeGrafter"/>
</dbReference>
<dbReference type="GO" id="GO:0008270">
    <property type="term" value="F:zinc ion binding"/>
    <property type="evidence" value="ECO:0007669"/>
    <property type="project" value="UniProtKB-KW"/>
</dbReference>
<gene>
    <name evidence="7" type="ORF">M378DRAFT_167294</name>
</gene>
<dbReference type="OrthoDB" id="6077919at2759"/>
<evidence type="ECO:0000313" key="7">
    <source>
        <dbReference type="EMBL" id="KIL61127.1"/>
    </source>
</evidence>